<accession>A0A1M6NVL1</accession>
<dbReference type="STRING" id="1168035.SAMN05444280_1474"/>
<dbReference type="Pfam" id="PF13380">
    <property type="entry name" value="CoA_binding_2"/>
    <property type="match status" value="1"/>
</dbReference>
<evidence type="ECO:0000313" key="3">
    <source>
        <dbReference type="Proteomes" id="UP000184050"/>
    </source>
</evidence>
<evidence type="ECO:0000313" key="2">
    <source>
        <dbReference type="EMBL" id="SHJ99678.1"/>
    </source>
</evidence>
<dbReference type="OrthoDB" id="708726at2"/>
<gene>
    <name evidence="2" type="ORF">SAMN05444280_1474</name>
</gene>
<protein>
    <recommendedName>
        <fullName evidence="1">CoA-binding domain-containing protein</fullName>
    </recommendedName>
</protein>
<dbReference type="SUPFAM" id="SSF51735">
    <property type="entry name" value="NAD(P)-binding Rossmann-fold domains"/>
    <property type="match status" value="1"/>
</dbReference>
<name>A0A1M6NVL1_9BACT</name>
<organism evidence="2 3">
    <name type="scientific">Tangfeifania diversioriginum</name>
    <dbReference type="NCBI Taxonomy" id="1168035"/>
    <lineage>
        <taxon>Bacteria</taxon>
        <taxon>Pseudomonadati</taxon>
        <taxon>Bacteroidota</taxon>
        <taxon>Bacteroidia</taxon>
        <taxon>Marinilabiliales</taxon>
        <taxon>Prolixibacteraceae</taxon>
        <taxon>Tangfeifania</taxon>
    </lineage>
</organism>
<dbReference type="Proteomes" id="UP000184050">
    <property type="component" value="Unassembled WGS sequence"/>
</dbReference>
<dbReference type="EMBL" id="FQZE01000047">
    <property type="protein sequence ID" value="SHJ99678.1"/>
    <property type="molecule type" value="Genomic_DNA"/>
</dbReference>
<proteinExistence type="predicted"/>
<sequence length="123" mass="13910">MKNDNKKTLVIGASTKPERYSNKAVQMLREYGHEVVALAKRAGHVDGVSIQTEFPTDGDIHTVTLYLGAKRQPEYYEQLMKLKPERVIFNPGAENPELKEKLESAGVETVEDCTLVMLRTEQF</sequence>
<keyword evidence="3" id="KW-1185">Reference proteome</keyword>
<dbReference type="Gene3D" id="3.40.50.720">
    <property type="entry name" value="NAD(P)-binding Rossmann-like Domain"/>
    <property type="match status" value="1"/>
</dbReference>
<dbReference type="InterPro" id="IPR003781">
    <property type="entry name" value="CoA-bd"/>
</dbReference>
<dbReference type="InterPro" id="IPR036291">
    <property type="entry name" value="NAD(P)-bd_dom_sf"/>
</dbReference>
<feature type="domain" description="CoA-binding" evidence="1">
    <location>
        <begin position="6"/>
        <end position="118"/>
    </location>
</feature>
<dbReference type="RefSeq" id="WP_073173760.1">
    <property type="nucleotide sequence ID" value="NZ_FQZE01000047.1"/>
</dbReference>
<dbReference type="AlphaFoldDB" id="A0A1M6NVL1"/>
<reference evidence="2 3" key="1">
    <citation type="submission" date="2016-11" db="EMBL/GenBank/DDBJ databases">
        <authorList>
            <person name="Jaros S."/>
            <person name="Januszkiewicz K."/>
            <person name="Wedrychowicz H."/>
        </authorList>
    </citation>
    <scope>NUCLEOTIDE SEQUENCE [LARGE SCALE GENOMIC DNA]</scope>
    <source>
        <strain evidence="2 3">DSM 27063</strain>
    </source>
</reference>
<evidence type="ECO:0000259" key="1">
    <source>
        <dbReference type="Pfam" id="PF13380"/>
    </source>
</evidence>